<evidence type="ECO:0000313" key="3">
    <source>
        <dbReference type="Proteomes" id="UP000009881"/>
    </source>
</evidence>
<accession>K9H1N1</accession>
<reference evidence="2 3" key="1">
    <citation type="journal article" date="2013" name="Genome Announc.">
        <title>Draft Genome Sequence of an Alphaproteobacterium, Caenispirillum salinarum AK4(T), Isolated from a Solar Saltern.</title>
        <authorList>
            <person name="Khatri I."/>
            <person name="Singh A."/>
            <person name="Korpole S."/>
            <person name="Pinnaka A.K."/>
            <person name="Subramanian S."/>
        </authorList>
    </citation>
    <scope>NUCLEOTIDE SEQUENCE [LARGE SCALE GENOMIC DNA]</scope>
    <source>
        <strain evidence="2 3">AK4</strain>
    </source>
</reference>
<protein>
    <submittedName>
        <fullName evidence="2">Uncharacterized protein</fullName>
    </submittedName>
</protein>
<name>K9H1N1_9PROT</name>
<sequence length="164" mass="17831">MTPFLRRLLHPVPAAAATVAAVLALGAAGPVAAAEGGGSSGGMDRGDVAELAGQYILLDPLWIPIEDVANRRTYHGGLLVRLEPNPERKVDACYAVPDVVDALVVDFFHDRMTRSEHQRPGYVAKRIQDVVEREAGKDVFDLPQVFDQVPEMDDNSIKLSRTCQ</sequence>
<proteinExistence type="predicted"/>
<comment type="caution">
    <text evidence="2">The sequence shown here is derived from an EMBL/GenBank/DDBJ whole genome shotgun (WGS) entry which is preliminary data.</text>
</comment>
<evidence type="ECO:0000256" key="1">
    <source>
        <dbReference type="SAM" id="SignalP"/>
    </source>
</evidence>
<evidence type="ECO:0000313" key="2">
    <source>
        <dbReference type="EMBL" id="EKV32125.1"/>
    </source>
</evidence>
<keyword evidence="1" id="KW-0732">Signal</keyword>
<keyword evidence="3" id="KW-1185">Reference proteome</keyword>
<dbReference type="eggNOG" id="ENOG502ZTW7">
    <property type="taxonomic scope" value="Bacteria"/>
</dbReference>
<feature type="chain" id="PRO_5003931430" evidence="1">
    <location>
        <begin position="34"/>
        <end position="164"/>
    </location>
</feature>
<gene>
    <name evidence="2" type="ORF">C882_3189</name>
</gene>
<dbReference type="Proteomes" id="UP000009881">
    <property type="component" value="Unassembled WGS sequence"/>
</dbReference>
<dbReference type="STRING" id="1238182.C882_3189"/>
<dbReference type="OrthoDB" id="7363335at2"/>
<dbReference type="EMBL" id="ANHY01000004">
    <property type="protein sequence ID" value="EKV32125.1"/>
    <property type="molecule type" value="Genomic_DNA"/>
</dbReference>
<feature type="signal peptide" evidence="1">
    <location>
        <begin position="1"/>
        <end position="33"/>
    </location>
</feature>
<dbReference type="AlphaFoldDB" id="K9H1N1"/>
<organism evidence="2 3">
    <name type="scientific">Caenispirillum salinarum AK4</name>
    <dbReference type="NCBI Taxonomy" id="1238182"/>
    <lineage>
        <taxon>Bacteria</taxon>
        <taxon>Pseudomonadati</taxon>
        <taxon>Pseudomonadota</taxon>
        <taxon>Alphaproteobacteria</taxon>
        <taxon>Rhodospirillales</taxon>
        <taxon>Novispirillaceae</taxon>
        <taxon>Caenispirillum</taxon>
    </lineage>
</organism>
<dbReference type="RefSeq" id="WP_009539386.1">
    <property type="nucleotide sequence ID" value="NZ_ANHY01000004.1"/>
</dbReference>